<dbReference type="OrthoDB" id="4183521at2759"/>
<dbReference type="VEuPathDB" id="FungiDB:I7I51_04883"/>
<dbReference type="EMBL" id="CP069110">
    <property type="protein sequence ID" value="QSS60087.1"/>
    <property type="molecule type" value="Genomic_DNA"/>
</dbReference>
<protein>
    <submittedName>
        <fullName evidence="2">Uncharacterized protein</fullName>
    </submittedName>
</protein>
<reference evidence="2" key="1">
    <citation type="submission" date="2021-01" db="EMBL/GenBank/DDBJ databases">
        <title>Chromosome-level genome assembly of a human fungal pathogen reveals clustering of transcriptionally co-regulated genes.</title>
        <authorList>
            <person name="Voorhies M."/>
            <person name="Cohen S."/>
            <person name="Shea T.P."/>
            <person name="Petrus S."/>
            <person name="Munoz J.F."/>
            <person name="Poplawski S."/>
            <person name="Goldman W.E."/>
            <person name="Michael T."/>
            <person name="Cuomo C.A."/>
            <person name="Sil A."/>
            <person name="Beyhan S."/>
        </authorList>
    </citation>
    <scope>NUCLEOTIDE SEQUENCE</scope>
    <source>
        <strain evidence="2">WU24</strain>
    </source>
</reference>
<dbReference type="AlphaFoldDB" id="A0A8A1M7A9"/>
<proteinExistence type="predicted"/>
<evidence type="ECO:0000313" key="2">
    <source>
        <dbReference type="EMBL" id="QSS60087.1"/>
    </source>
</evidence>
<evidence type="ECO:0000313" key="3">
    <source>
        <dbReference type="Proteomes" id="UP000663671"/>
    </source>
</evidence>
<name>A0A8A1M7A9_AJECA</name>
<accession>A0A8A1M7A9</accession>
<evidence type="ECO:0000256" key="1">
    <source>
        <dbReference type="SAM" id="MobiDB-lite"/>
    </source>
</evidence>
<feature type="region of interest" description="Disordered" evidence="1">
    <location>
        <begin position="1"/>
        <end position="20"/>
    </location>
</feature>
<sequence length="407" mass="45978">MATTPPKPPPNTPTHRTAEAATHERECLNVCRRLLSLCVTLLGVDPPMVRSLRGKLAEVVSWTKDDWELRWSRELDIDDYAQLCYCLDEFKQFNHLDLSAELLEKQHKTLLSRLLGEPQNEALNPDFTPMGNVILLCAAVGVFAIRHSLTDIKHLRRQNPSIHYSMDDFTLDLNKSPLYADGITTEEAEKHLSDNLSMCSPADDGIEIIWENENPRPKVRITSNEILDAVSVPSRHTRTLDQYQPPGAIYHDLLNAGSPCNQPFAAAIQRIREALDQELDKMKTKGDIGKHYWTEMIYRRFLGSYRVHHVGESVLPAAEDTGTTEAILSGISPQDRGFLLRFASREVNNLTAVTFEDIQYLYRRGAIFLRNHGETETSGFNAETNLNHAGLTIRNRNGEPVQNKVLG</sequence>
<feature type="compositionally biased region" description="Pro residues" evidence="1">
    <location>
        <begin position="1"/>
        <end position="12"/>
    </location>
</feature>
<organism evidence="2 3">
    <name type="scientific">Ajellomyces capsulatus</name>
    <name type="common">Darling's disease fungus</name>
    <name type="synonym">Histoplasma capsulatum</name>
    <dbReference type="NCBI Taxonomy" id="5037"/>
    <lineage>
        <taxon>Eukaryota</taxon>
        <taxon>Fungi</taxon>
        <taxon>Dikarya</taxon>
        <taxon>Ascomycota</taxon>
        <taxon>Pezizomycotina</taxon>
        <taxon>Eurotiomycetes</taxon>
        <taxon>Eurotiomycetidae</taxon>
        <taxon>Onygenales</taxon>
        <taxon>Ajellomycetaceae</taxon>
        <taxon>Histoplasma</taxon>
    </lineage>
</organism>
<gene>
    <name evidence="2" type="ORF">I7I51_04883</name>
</gene>
<dbReference type="Proteomes" id="UP000663671">
    <property type="component" value="Chromosome 4"/>
</dbReference>